<gene>
    <name evidence="3" type="ordered locus">Acry_0290</name>
</gene>
<dbReference type="CAZy" id="GT4">
    <property type="family name" value="Glycosyltransferase Family 4"/>
</dbReference>
<evidence type="ECO:0000256" key="2">
    <source>
        <dbReference type="ARBA" id="ARBA00022679"/>
    </source>
</evidence>
<dbReference type="STRING" id="349163.Acry_0290"/>
<dbReference type="Proteomes" id="UP000000245">
    <property type="component" value="Chromosome"/>
</dbReference>
<protein>
    <submittedName>
        <fullName evidence="3">Glycosyl transferase, group 1</fullName>
    </submittedName>
</protein>
<dbReference type="EMBL" id="CP000697">
    <property type="protein sequence ID" value="ABQ29517.1"/>
    <property type="molecule type" value="Genomic_DNA"/>
</dbReference>
<accession>A5FV85</accession>
<keyword evidence="4" id="KW-1185">Reference proteome</keyword>
<evidence type="ECO:0000313" key="4">
    <source>
        <dbReference type="Proteomes" id="UP000000245"/>
    </source>
</evidence>
<dbReference type="eggNOG" id="COG0438">
    <property type="taxonomic scope" value="Bacteria"/>
</dbReference>
<dbReference type="SUPFAM" id="SSF53756">
    <property type="entry name" value="UDP-Glycosyltransferase/glycogen phosphorylase"/>
    <property type="match status" value="1"/>
</dbReference>
<reference evidence="3 4" key="1">
    <citation type="submission" date="2007-05" db="EMBL/GenBank/DDBJ databases">
        <title>Complete sequence of chromosome of Acidiphilium cryptum JF-5.</title>
        <authorList>
            <consortium name="US DOE Joint Genome Institute"/>
            <person name="Copeland A."/>
            <person name="Lucas S."/>
            <person name="Lapidus A."/>
            <person name="Barry K."/>
            <person name="Detter J.C."/>
            <person name="Glavina del Rio T."/>
            <person name="Hammon N."/>
            <person name="Israni S."/>
            <person name="Dalin E."/>
            <person name="Tice H."/>
            <person name="Pitluck S."/>
            <person name="Sims D."/>
            <person name="Brettin T."/>
            <person name="Bruce D."/>
            <person name="Han C."/>
            <person name="Schmutz J."/>
            <person name="Larimer F."/>
            <person name="Land M."/>
            <person name="Hauser L."/>
            <person name="Kyrpides N."/>
            <person name="Kim E."/>
            <person name="Magnuson T."/>
            <person name="Richardson P."/>
        </authorList>
    </citation>
    <scope>NUCLEOTIDE SEQUENCE [LARGE SCALE GENOMIC DNA]</scope>
    <source>
        <strain evidence="3 4">JF-5</strain>
    </source>
</reference>
<dbReference type="AlphaFoldDB" id="A5FV85"/>
<sequence>MRILWGTPYNVKSAIARYSRMVTRALVADGHTVEILRLEDKTALDHDILDHNLPVHVPYTFDFARLRHDYDVCVINYGDYFPFHAGALDLAAATPAVAVFHDANLDGFLGGARQIHPKLDALLNRWPPPGLTLPEKCTLPKQDLSFFAALASGCVVHGSHYVDDVVATCPGPTVQMPLCYPDVGAVPPAPDGSGAFIVTCFGMINPNKQPERILRALAVDPKLRTHGRMHFVGAIDEGYRTRLAALAADLGLAAPEFTGWVDDAHLCASLAQAHLVCCLRHPMTEGHSASIITALYAARPIVVNDVGSYAEIPDGLVHKIEAGEAPAPLAAVMAEIARDPQAAEAAAAGAAAWARVRYSAASYVGGLIPLLEAAIACRPGLEAGRGMARRLTSLGMNFDDSETGLPRSFLGCAGRPLMPTMSE</sequence>
<keyword evidence="1" id="KW-0328">Glycosyltransferase</keyword>
<dbReference type="RefSeq" id="WP_011941418.1">
    <property type="nucleotide sequence ID" value="NC_009484.1"/>
</dbReference>
<dbReference type="Gene3D" id="3.40.50.2000">
    <property type="entry name" value="Glycogen Phosphorylase B"/>
    <property type="match status" value="2"/>
</dbReference>
<dbReference type="PANTHER" id="PTHR12526">
    <property type="entry name" value="GLYCOSYLTRANSFERASE"/>
    <property type="match status" value="1"/>
</dbReference>
<dbReference type="GO" id="GO:0016757">
    <property type="term" value="F:glycosyltransferase activity"/>
    <property type="evidence" value="ECO:0007669"/>
    <property type="project" value="UniProtKB-KW"/>
</dbReference>
<evidence type="ECO:0000313" key="3">
    <source>
        <dbReference type="EMBL" id="ABQ29517.1"/>
    </source>
</evidence>
<proteinExistence type="predicted"/>
<dbReference type="KEGG" id="acr:Acry_0290"/>
<name>A5FV85_ACICJ</name>
<dbReference type="HOGENOM" id="CLU_043949_0_0_5"/>
<keyword evidence="2 3" id="KW-0808">Transferase</keyword>
<evidence type="ECO:0000256" key="1">
    <source>
        <dbReference type="ARBA" id="ARBA00022676"/>
    </source>
</evidence>
<dbReference type="PANTHER" id="PTHR12526:SF510">
    <property type="entry name" value="D-INOSITOL 3-PHOSPHATE GLYCOSYLTRANSFERASE"/>
    <property type="match status" value="1"/>
</dbReference>
<organism evidence="3 4">
    <name type="scientific">Acidiphilium cryptum (strain JF-5)</name>
    <dbReference type="NCBI Taxonomy" id="349163"/>
    <lineage>
        <taxon>Bacteria</taxon>
        <taxon>Pseudomonadati</taxon>
        <taxon>Pseudomonadota</taxon>
        <taxon>Alphaproteobacteria</taxon>
        <taxon>Acetobacterales</taxon>
        <taxon>Acidocellaceae</taxon>
        <taxon>Acidiphilium</taxon>
    </lineage>
</organism>
<dbReference type="Pfam" id="PF13692">
    <property type="entry name" value="Glyco_trans_1_4"/>
    <property type="match status" value="1"/>
</dbReference>